<accession>A0A834HQM2</accession>
<gene>
    <name evidence="1" type="ORF">GWI33_020414</name>
</gene>
<dbReference type="Proteomes" id="UP000625711">
    <property type="component" value="Unassembled WGS sequence"/>
</dbReference>
<evidence type="ECO:0000313" key="1">
    <source>
        <dbReference type="EMBL" id="KAF7266229.1"/>
    </source>
</evidence>
<keyword evidence="2" id="KW-1185">Reference proteome</keyword>
<reference evidence="1" key="1">
    <citation type="submission" date="2020-08" db="EMBL/GenBank/DDBJ databases">
        <title>Genome sequencing and assembly of the red palm weevil Rhynchophorus ferrugineus.</title>
        <authorList>
            <person name="Dias G.B."/>
            <person name="Bergman C.M."/>
            <person name="Manee M."/>
        </authorList>
    </citation>
    <scope>NUCLEOTIDE SEQUENCE</scope>
    <source>
        <strain evidence="1">AA-2017</strain>
        <tissue evidence="1">Whole larva</tissue>
    </source>
</reference>
<sequence length="68" mass="7635">MGRSIHLFSAVAALPTPPWRGAARTATPNDRVTSKLCQRYQLQLFTYDNGLYFCLFLRGSTQAGEKKI</sequence>
<name>A0A834HQM2_RHYFE</name>
<comment type="caution">
    <text evidence="1">The sequence shown here is derived from an EMBL/GenBank/DDBJ whole genome shotgun (WGS) entry which is preliminary data.</text>
</comment>
<dbReference type="AlphaFoldDB" id="A0A834HQM2"/>
<protein>
    <submittedName>
        <fullName evidence="1">Uncharacterized protein</fullName>
    </submittedName>
</protein>
<dbReference type="EMBL" id="JAACXV010014551">
    <property type="protein sequence ID" value="KAF7266229.1"/>
    <property type="molecule type" value="Genomic_DNA"/>
</dbReference>
<evidence type="ECO:0000313" key="2">
    <source>
        <dbReference type="Proteomes" id="UP000625711"/>
    </source>
</evidence>
<organism evidence="1 2">
    <name type="scientific">Rhynchophorus ferrugineus</name>
    <name type="common">Red palm weevil</name>
    <name type="synonym">Curculio ferrugineus</name>
    <dbReference type="NCBI Taxonomy" id="354439"/>
    <lineage>
        <taxon>Eukaryota</taxon>
        <taxon>Metazoa</taxon>
        <taxon>Ecdysozoa</taxon>
        <taxon>Arthropoda</taxon>
        <taxon>Hexapoda</taxon>
        <taxon>Insecta</taxon>
        <taxon>Pterygota</taxon>
        <taxon>Neoptera</taxon>
        <taxon>Endopterygota</taxon>
        <taxon>Coleoptera</taxon>
        <taxon>Polyphaga</taxon>
        <taxon>Cucujiformia</taxon>
        <taxon>Curculionidae</taxon>
        <taxon>Dryophthorinae</taxon>
        <taxon>Rhynchophorus</taxon>
    </lineage>
</organism>
<proteinExistence type="predicted"/>